<dbReference type="InterPro" id="IPR011330">
    <property type="entry name" value="Glyco_hydro/deAcase_b/a-brl"/>
</dbReference>
<dbReference type="PANTHER" id="PTHR34216:SF3">
    <property type="entry name" value="POLY-BETA-1,6-N-ACETYL-D-GLUCOSAMINE N-DEACETYLASE"/>
    <property type="match status" value="1"/>
</dbReference>
<dbReference type="AlphaFoldDB" id="A0A5P1R6Z2"/>
<dbReference type="PROSITE" id="PS51677">
    <property type="entry name" value="NODB"/>
    <property type="match status" value="1"/>
</dbReference>
<evidence type="ECO:0000259" key="3">
    <source>
        <dbReference type="PROSITE" id="PS51677"/>
    </source>
</evidence>
<dbReference type="EMBL" id="CP043869">
    <property type="protein sequence ID" value="QEQ95450.1"/>
    <property type="molecule type" value="Genomic_DNA"/>
</dbReference>
<organism evidence="4 5">
    <name type="scientific">Neptunomonas concharum</name>
    <dbReference type="NCBI Taxonomy" id="1031538"/>
    <lineage>
        <taxon>Bacteria</taxon>
        <taxon>Pseudomonadati</taxon>
        <taxon>Pseudomonadota</taxon>
        <taxon>Gammaproteobacteria</taxon>
        <taxon>Oceanospirillales</taxon>
        <taxon>Oceanospirillaceae</taxon>
        <taxon>Neptunomonas</taxon>
    </lineage>
</organism>
<evidence type="ECO:0000256" key="2">
    <source>
        <dbReference type="ARBA" id="ARBA00022729"/>
    </source>
</evidence>
<reference evidence="4 5" key="1">
    <citation type="journal article" date="2019" name="Biochem. Eng. J.">
        <title>Metabolic engineering of the marine bacteria Neptunomonas concharum for the production of acetoin and meso-2,3-butanediol from acetate.</title>
        <authorList>
            <person name="Li W."/>
            <person name="Pu N."/>
            <person name="Liu C.-X."/>
            <person name="Yuan Q.-P."/>
            <person name="Li Z.-J."/>
        </authorList>
    </citation>
    <scope>NUCLEOTIDE SEQUENCE [LARGE SCALE GENOMIC DNA]</scope>
    <source>
        <strain evidence="4 5">JCM17730</strain>
    </source>
</reference>
<accession>A0A5P1R6Z2</accession>
<protein>
    <submittedName>
        <fullName evidence="4">Polysaccharide deacetylase family protein</fullName>
    </submittedName>
</protein>
<dbReference type="KEGG" id="ncu:F0U83_01325"/>
<comment type="subcellular location">
    <subcellularLocation>
        <location evidence="1">Secreted</location>
    </subcellularLocation>
</comment>
<evidence type="ECO:0000256" key="1">
    <source>
        <dbReference type="ARBA" id="ARBA00004613"/>
    </source>
</evidence>
<dbReference type="SUPFAM" id="SSF88713">
    <property type="entry name" value="Glycoside hydrolase/deacetylase"/>
    <property type="match status" value="1"/>
</dbReference>
<sequence>MWFFIIGLLLLGGLYLSAHYNWWRPKVSHRYPRILMYHSINREVGPLVPDLVVTPEQFETQLKYLMQRGYRFYTLSELVQSPHEDKAVALTFDDGYRDNFTKMFPLLKQYDAKATIFLSPEFAGMDLLTTDQVKEMHASGRVEFGAHTMSHINVSTAEKTIAEDEIRRSKSYVEQLVGYCQAFAYPFGRYHDDNAAFVKQCGFTSAVTVKKGIEPLNDLFRIKRISILRSTNALQFHIAMTRGRYRV</sequence>
<dbReference type="CDD" id="cd10918">
    <property type="entry name" value="CE4_NodB_like_5s_6s"/>
    <property type="match status" value="1"/>
</dbReference>
<dbReference type="Pfam" id="PF01522">
    <property type="entry name" value="Polysacc_deac_1"/>
    <property type="match status" value="1"/>
</dbReference>
<feature type="domain" description="NodB homology" evidence="3">
    <location>
        <begin position="86"/>
        <end position="247"/>
    </location>
</feature>
<name>A0A5P1R6Z2_9GAMM</name>
<dbReference type="RefSeq" id="WP_138986155.1">
    <property type="nucleotide sequence ID" value="NZ_CP043869.1"/>
</dbReference>
<dbReference type="PANTHER" id="PTHR34216">
    <property type="match status" value="1"/>
</dbReference>
<dbReference type="Gene3D" id="3.20.20.370">
    <property type="entry name" value="Glycoside hydrolase/deacetylase"/>
    <property type="match status" value="1"/>
</dbReference>
<gene>
    <name evidence="4" type="ORF">F0U83_01325</name>
</gene>
<dbReference type="OrthoDB" id="9814639at2"/>
<dbReference type="InterPro" id="IPR002509">
    <property type="entry name" value="NODB_dom"/>
</dbReference>
<dbReference type="InterPro" id="IPR051398">
    <property type="entry name" value="Polysacch_Deacetylase"/>
</dbReference>
<evidence type="ECO:0000313" key="4">
    <source>
        <dbReference type="EMBL" id="QEQ95450.1"/>
    </source>
</evidence>
<dbReference type="GO" id="GO:0005975">
    <property type="term" value="P:carbohydrate metabolic process"/>
    <property type="evidence" value="ECO:0007669"/>
    <property type="project" value="InterPro"/>
</dbReference>
<keyword evidence="5" id="KW-1185">Reference proteome</keyword>
<dbReference type="Proteomes" id="UP000324760">
    <property type="component" value="Chromosome"/>
</dbReference>
<proteinExistence type="predicted"/>
<keyword evidence="2" id="KW-0732">Signal</keyword>
<evidence type="ECO:0000313" key="5">
    <source>
        <dbReference type="Proteomes" id="UP000324760"/>
    </source>
</evidence>
<dbReference type="GO" id="GO:0005576">
    <property type="term" value="C:extracellular region"/>
    <property type="evidence" value="ECO:0007669"/>
    <property type="project" value="UniProtKB-SubCell"/>
</dbReference>
<dbReference type="GO" id="GO:0016810">
    <property type="term" value="F:hydrolase activity, acting on carbon-nitrogen (but not peptide) bonds"/>
    <property type="evidence" value="ECO:0007669"/>
    <property type="project" value="InterPro"/>
</dbReference>